<dbReference type="GO" id="GO:0005634">
    <property type="term" value="C:nucleus"/>
    <property type="evidence" value="ECO:0007669"/>
    <property type="project" value="UniProtKB-SubCell"/>
</dbReference>
<dbReference type="PROSITE" id="PS50157">
    <property type="entry name" value="ZINC_FINGER_C2H2_2"/>
    <property type="match status" value="3"/>
</dbReference>
<evidence type="ECO:0000256" key="3">
    <source>
        <dbReference type="ARBA" id="ARBA00022723"/>
    </source>
</evidence>
<evidence type="ECO:0000256" key="5">
    <source>
        <dbReference type="ARBA" id="ARBA00022771"/>
    </source>
</evidence>
<keyword evidence="9" id="KW-0539">Nucleus</keyword>
<evidence type="ECO:0000313" key="12">
    <source>
        <dbReference type="EMBL" id="KAJ7340109.1"/>
    </source>
</evidence>
<keyword evidence="3" id="KW-0479">Metal-binding</keyword>
<evidence type="ECO:0000256" key="10">
    <source>
        <dbReference type="PROSITE-ProRule" id="PRU00042"/>
    </source>
</evidence>
<protein>
    <recommendedName>
        <fullName evidence="11">C2H2-type domain-containing protein</fullName>
    </recommendedName>
</protein>
<dbReference type="GO" id="GO:0008270">
    <property type="term" value="F:zinc ion binding"/>
    <property type="evidence" value="ECO:0007669"/>
    <property type="project" value="UniProtKB-KW"/>
</dbReference>
<feature type="domain" description="C2H2-type" evidence="11">
    <location>
        <begin position="91"/>
        <end position="118"/>
    </location>
</feature>
<dbReference type="FunFam" id="3.30.160.60:FF:002343">
    <property type="entry name" value="Zinc finger protein 33A"/>
    <property type="match status" value="1"/>
</dbReference>
<dbReference type="EMBL" id="MU827778">
    <property type="protein sequence ID" value="KAJ7340109.1"/>
    <property type="molecule type" value="Genomic_DNA"/>
</dbReference>
<dbReference type="InterPro" id="IPR013087">
    <property type="entry name" value="Znf_C2H2_type"/>
</dbReference>
<reference evidence="12" key="1">
    <citation type="submission" date="2023-01" db="EMBL/GenBank/DDBJ databases">
        <title>Genome assembly of the deep-sea coral Lophelia pertusa.</title>
        <authorList>
            <person name="Herrera S."/>
            <person name="Cordes E."/>
        </authorList>
    </citation>
    <scope>NUCLEOTIDE SEQUENCE</scope>
    <source>
        <strain evidence="12">USNM1676648</strain>
        <tissue evidence="12">Polyp</tissue>
    </source>
</reference>
<organism evidence="12 13">
    <name type="scientific">Desmophyllum pertusum</name>
    <dbReference type="NCBI Taxonomy" id="174260"/>
    <lineage>
        <taxon>Eukaryota</taxon>
        <taxon>Metazoa</taxon>
        <taxon>Cnidaria</taxon>
        <taxon>Anthozoa</taxon>
        <taxon>Hexacorallia</taxon>
        <taxon>Scleractinia</taxon>
        <taxon>Caryophylliina</taxon>
        <taxon>Caryophylliidae</taxon>
        <taxon>Desmophyllum</taxon>
    </lineage>
</organism>
<evidence type="ECO:0000256" key="9">
    <source>
        <dbReference type="ARBA" id="ARBA00023242"/>
    </source>
</evidence>
<dbReference type="InterPro" id="IPR036236">
    <property type="entry name" value="Znf_C2H2_sf"/>
</dbReference>
<proteinExistence type="inferred from homology"/>
<evidence type="ECO:0000256" key="1">
    <source>
        <dbReference type="ARBA" id="ARBA00004123"/>
    </source>
</evidence>
<dbReference type="AlphaFoldDB" id="A0A9W9YG01"/>
<dbReference type="PANTHER" id="PTHR16515">
    <property type="entry name" value="PR DOMAIN ZINC FINGER PROTEIN"/>
    <property type="match status" value="1"/>
</dbReference>
<evidence type="ECO:0000259" key="11">
    <source>
        <dbReference type="PROSITE" id="PS50157"/>
    </source>
</evidence>
<dbReference type="FunFam" id="3.30.160.60:FF:000761">
    <property type="entry name" value="Zinc finger protein 449"/>
    <property type="match status" value="1"/>
</dbReference>
<evidence type="ECO:0000256" key="4">
    <source>
        <dbReference type="ARBA" id="ARBA00022737"/>
    </source>
</evidence>
<dbReference type="Proteomes" id="UP001163046">
    <property type="component" value="Unassembled WGS sequence"/>
</dbReference>
<keyword evidence="7" id="KW-0805">Transcription regulation</keyword>
<comment type="caution">
    <text evidence="12">The sequence shown here is derived from an EMBL/GenBank/DDBJ whole genome shotgun (WGS) entry which is preliminary data.</text>
</comment>
<sequence length="227" mass="26110">MWESTSMHPPAVPWPLFTDTPSTSHSEFPNCNMYLHFHGTTRAHSTPLDRFRYNYEPAMFSPYISGVPPLVPAMPLTTNAKSAQNDNTRKLTCEICKKMFLRPSALKVHMRIHNGEKPFQCTHCPRAFTQSGNLTVHLRMHTERGHSCVRFAGKGFSQSNTVRVHLRTHTGEKPFQCMECLKCFSDRCEKLKIFHHDLYLLNADIKARYQKCRTGSFARLVRNIIGL</sequence>
<evidence type="ECO:0000256" key="7">
    <source>
        <dbReference type="ARBA" id="ARBA00023015"/>
    </source>
</evidence>
<comment type="similarity">
    <text evidence="2">Belongs to the krueppel C2H2-type zinc-finger protein family.</text>
</comment>
<dbReference type="FunFam" id="3.30.160.60:FF:000260">
    <property type="entry name" value="Spalt-like transcription factor 1"/>
    <property type="match status" value="1"/>
</dbReference>
<dbReference type="SUPFAM" id="SSF57667">
    <property type="entry name" value="beta-beta-alpha zinc fingers"/>
    <property type="match status" value="2"/>
</dbReference>
<dbReference type="SMART" id="SM00355">
    <property type="entry name" value="ZnF_C2H2"/>
    <property type="match status" value="2"/>
</dbReference>
<keyword evidence="13" id="KW-1185">Reference proteome</keyword>
<evidence type="ECO:0000256" key="8">
    <source>
        <dbReference type="ARBA" id="ARBA00023163"/>
    </source>
</evidence>
<keyword evidence="8" id="KW-0804">Transcription</keyword>
<dbReference type="GO" id="GO:0010468">
    <property type="term" value="P:regulation of gene expression"/>
    <property type="evidence" value="ECO:0007669"/>
    <property type="project" value="TreeGrafter"/>
</dbReference>
<feature type="domain" description="C2H2-type" evidence="11">
    <location>
        <begin position="119"/>
        <end position="146"/>
    </location>
</feature>
<name>A0A9W9YG01_9CNID</name>
<comment type="subcellular location">
    <subcellularLocation>
        <location evidence="1">Nucleus</location>
    </subcellularLocation>
</comment>
<dbReference type="Gene3D" id="3.30.160.60">
    <property type="entry name" value="Classic Zinc Finger"/>
    <property type="match status" value="4"/>
</dbReference>
<keyword evidence="4" id="KW-0677">Repeat</keyword>
<keyword evidence="6" id="KW-0862">Zinc</keyword>
<dbReference type="OrthoDB" id="5945507at2759"/>
<dbReference type="PROSITE" id="PS00028">
    <property type="entry name" value="ZINC_FINGER_C2H2_1"/>
    <property type="match status" value="2"/>
</dbReference>
<dbReference type="Pfam" id="PF00096">
    <property type="entry name" value="zf-C2H2"/>
    <property type="match status" value="2"/>
</dbReference>
<keyword evidence="5 10" id="KW-0863">Zinc-finger</keyword>
<feature type="domain" description="C2H2-type" evidence="11">
    <location>
        <begin position="146"/>
        <end position="174"/>
    </location>
</feature>
<evidence type="ECO:0000313" key="13">
    <source>
        <dbReference type="Proteomes" id="UP001163046"/>
    </source>
</evidence>
<dbReference type="InterPro" id="IPR050331">
    <property type="entry name" value="Zinc_finger"/>
</dbReference>
<evidence type="ECO:0000256" key="2">
    <source>
        <dbReference type="ARBA" id="ARBA00006991"/>
    </source>
</evidence>
<evidence type="ECO:0000256" key="6">
    <source>
        <dbReference type="ARBA" id="ARBA00022833"/>
    </source>
</evidence>
<gene>
    <name evidence="12" type="ORF">OS493_002835</name>
</gene>
<accession>A0A9W9YG01</accession>
<dbReference type="PANTHER" id="PTHR16515:SF49">
    <property type="entry name" value="GASTRULA ZINC FINGER PROTEIN XLCGF49.1-LIKE-RELATED"/>
    <property type="match status" value="1"/>
</dbReference>